<evidence type="ECO:0000313" key="5">
    <source>
        <dbReference type="Proteomes" id="UP001597171"/>
    </source>
</evidence>
<dbReference type="SUPFAM" id="SSF50129">
    <property type="entry name" value="GroES-like"/>
    <property type="match status" value="1"/>
</dbReference>
<evidence type="ECO:0000256" key="2">
    <source>
        <dbReference type="ARBA" id="ARBA00023002"/>
    </source>
</evidence>
<dbReference type="EMBL" id="JBHTMX010000001">
    <property type="protein sequence ID" value="MFD1330393.1"/>
    <property type="molecule type" value="Genomic_DNA"/>
</dbReference>
<keyword evidence="1" id="KW-0521">NADP</keyword>
<dbReference type="InterPro" id="IPR013154">
    <property type="entry name" value="ADH-like_N"/>
</dbReference>
<dbReference type="RefSeq" id="WP_378773513.1">
    <property type="nucleotide sequence ID" value="NZ_JBHTMX010000001.1"/>
</dbReference>
<name>A0ABW3Z398_9HYPH</name>
<sequence length="319" mass="32450">MKAAFHDRPGPPDVLRYGDVPDPVCPRDGVLIRVEAVAIEGGDLINRASAPPPHPLFVGGYAAAGEVVAVGEAVSDRHVGQTVTSFDLAGSHAELRAVAAGQTWPTPHGLSMAAAAALPIAFGTAHQCLFTRGGLKAGETVLIQAGAGGVGLAAIQLAHRAGATVLATVSGRERAERLAALGLDHAIDHRAADVVAEVMRLTDGRGADLVVDPVGATLGTSLAALRPEGRLVFVGNAGGGGLDLDLWPALQANQSLFGVYMGTQLATPEVHRAVADLLERAASGELTVVVDRTFPLSAAAEAHAHAEGGDVLGRVVLVP</sequence>
<dbReference type="Pfam" id="PF08240">
    <property type="entry name" value="ADH_N"/>
    <property type="match status" value="1"/>
</dbReference>
<dbReference type="Proteomes" id="UP001597171">
    <property type="component" value="Unassembled WGS sequence"/>
</dbReference>
<gene>
    <name evidence="4" type="ORF">ACFQ4O_00065</name>
</gene>
<reference evidence="5" key="1">
    <citation type="journal article" date="2019" name="Int. J. Syst. Evol. Microbiol.">
        <title>The Global Catalogue of Microorganisms (GCM) 10K type strain sequencing project: providing services to taxonomists for standard genome sequencing and annotation.</title>
        <authorList>
            <consortium name="The Broad Institute Genomics Platform"/>
            <consortium name="The Broad Institute Genome Sequencing Center for Infectious Disease"/>
            <person name="Wu L."/>
            <person name="Ma J."/>
        </authorList>
    </citation>
    <scope>NUCLEOTIDE SEQUENCE [LARGE SCALE GENOMIC DNA]</scope>
    <source>
        <strain evidence="5">CCUG 61696</strain>
    </source>
</reference>
<dbReference type="InterPro" id="IPR011032">
    <property type="entry name" value="GroES-like_sf"/>
</dbReference>
<evidence type="ECO:0000259" key="3">
    <source>
        <dbReference type="SMART" id="SM00829"/>
    </source>
</evidence>
<accession>A0ABW3Z398</accession>
<comment type="caution">
    <text evidence="4">The sequence shown here is derived from an EMBL/GenBank/DDBJ whole genome shotgun (WGS) entry which is preliminary data.</text>
</comment>
<dbReference type="Gene3D" id="3.40.50.720">
    <property type="entry name" value="NAD(P)-binding Rossmann-like Domain"/>
    <property type="match status" value="1"/>
</dbReference>
<evidence type="ECO:0000313" key="4">
    <source>
        <dbReference type="EMBL" id="MFD1330393.1"/>
    </source>
</evidence>
<dbReference type="SUPFAM" id="SSF51735">
    <property type="entry name" value="NAD(P)-binding Rossmann-fold domains"/>
    <property type="match status" value="1"/>
</dbReference>
<dbReference type="PANTHER" id="PTHR48106:SF18">
    <property type="entry name" value="QUINONE OXIDOREDUCTASE PIG3"/>
    <property type="match status" value="1"/>
</dbReference>
<proteinExistence type="predicted"/>
<feature type="domain" description="Enoyl reductase (ER)" evidence="3">
    <location>
        <begin position="10"/>
        <end position="317"/>
    </location>
</feature>
<keyword evidence="5" id="KW-1185">Reference proteome</keyword>
<dbReference type="PANTHER" id="PTHR48106">
    <property type="entry name" value="QUINONE OXIDOREDUCTASE PIG3-RELATED"/>
    <property type="match status" value="1"/>
</dbReference>
<dbReference type="Pfam" id="PF00107">
    <property type="entry name" value="ADH_zinc_N"/>
    <property type="match status" value="1"/>
</dbReference>
<dbReference type="InterPro" id="IPR013149">
    <property type="entry name" value="ADH-like_C"/>
</dbReference>
<protein>
    <submittedName>
        <fullName evidence="4">Zinc-binding alcohol dehydrogenase family protein</fullName>
    </submittedName>
</protein>
<organism evidence="4 5">
    <name type="scientific">Methylopila musalis</name>
    <dbReference type="NCBI Taxonomy" id="1134781"/>
    <lineage>
        <taxon>Bacteria</taxon>
        <taxon>Pseudomonadati</taxon>
        <taxon>Pseudomonadota</taxon>
        <taxon>Alphaproteobacteria</taxon>
        <taxon>Hyphomicrobiales</taxon>
        <taxon>Methylopilaceae</taxon>
        <taxon>Methylopila</taxon>
    </lineage>
</organism>
<dbReference type="InterPro" id="IPR020843">
    <property type="entry name" value="ER"/>
</dbReference>
<dbReference type="SMART" id="SM00829">
    <property type="entry name" value="PKS_ER"/>
    <property type="match status" value="1"/>
</dbReference>
<dbReference type="Gene3D" id="3.90.180.10">
    <property type="entry name" value="Medium-chain alcohol dehydrogenases, catalytic domain"/>
    <property type="match status" value="1"/>
</dbReference>
<dbReference type="InterPro" id="IPR036291">
    <property type="entry name" value="NAD(P)-bd_dom_sf"/>
</dbReference>
<evidence type="ECO:0000256" key="1">
    <source>
        <dbReference type="ARBA" id="ARBA00022857"/>
    </source>
</evidence>
<keyword evidence="2" id="KW-0560">Oxidoreductase</keyword>